<keyword evidence="2" id="KW-1185">Reference proteome</keyword>
<proteinExistence type="predicted"/>
<name>A0ACC2B3Z3_DIPCM</name>
<dbReference type="EMBL" id="CM055108">
    <property type="protein sequence ID" value="KAJ7524519.1"/>
    <property type="molecule type" value="Genomic_DNA"/>
</dbReference>
<sequence length="390" mass="42468">MAMVVAIVVSFALLSLTIYFHSSPSDSPSFSSFSFTPSCPPGFVAFGNSLTDTGNKLHLVPSLTASGNPPYGRTFFQRPTGRFCDGRLVVDFLAESFGYPFLYPYFNNSGADFRHGANFAIAGSTANLEVVSPLTLPVQVDEFILLKEQALLTENLSQSATANSQLPKRSFFKEALYIVGEIGENDLRNAILILNLSIPQVESTIVPQAVAAIIQSAKRLYAEGAKNFLFVGILAQGCSAYTVTLFSTHSPDELDSLGCLKSFNSLVQVFNSQLQSAVEELKQQIPGAAIVFADYYSASMAIFSNPSKYNFSTRLKLHACCGIGGKYNFDPDRRCGLAAVNVCSDPSIYINWDGIHFTEAFYRTIAKFFLSGQFLDPPINLINSCSLLPI</sequence>
<comment type="caution">
    <text evidence="1">The sequence shown here is derived from an EMBL/GenBank/DDBJ whole genome shotgun (WGS) entry which is preliminary data.</text>
</comment>
<gene>
    <name evidence="1" type="ORF">O6H91_17G009300</name>
</gene>
<accession>A0ACC2B3Z3</accession>
<dbReference type="Proteomes" id="UP001162992">
    <property type="component" value="Chromosome 17"/>
</dbReference>
<organism evidence="1 2">
    <name type="scientific">Diphasiastrum complanatum</name>
    <name type="common">Issler's clubmoss</name>
    <name type="synonym">Lycopodium complanatum</name>
    <dbReference type="NCBI Taxonomy" id="34168"/>
    <lineage>
        <taxon>Eukaryota</taxon>
        <taxon>Viridiplantae</taxon>
        <taxon>Streptophyta</taxon>
        <taxon>Embryophyta</taxon>
        <taxon>Tracheophyta</taxon>
        <taxon>Lycopodiopsida</taxon>
        <taxon>Lycopodiales</taxon>
        <taxon>Lycopodiaceae</taxon>
        <taxon>Lycopodioideae</taxon>
        <taxon>Diphasiastrum</taxon>
    </lineage>
</organism>
<evidence type="ECO:0000313" key="2">
    <source>
        <dbReference type="Proteomes" id="UP001162992"/>
    </source>
</evidence>
<reference evidence="2" key="1">
    <citation type="journal article" date="2024" name="Proc. Natl. Acad. Sci. U.S.A.">
        <title>Extraordinary preservation of gene collinearity over three hundred million years revealed in homosporous lycophytes.</title>
        <authorList>
            <person name="Li C."/>
            <person name="Wickell D."/>
            <person name="Kuo L.Y."/>
            <person name="Chen X."/>
            <person name="Nie B."/>
            <person name="Liao X."/>
            <person name="Peng D."/>
            <person name="Ji J."/>
            <person name="Jenkins J."/>
            <person name="Williams M."/>
            <person name="Shu S."/>
            <person name="Plott C."/>
            <person name="Barry K."/>
            <person name="Rajasekar S."/>
            <person name="Grimwood J."/>
            <person name="Han X."/>
            <person name="Sun S."/>
            <person name="Hou Z."/>
            <person name="He W."/>
            <person name="Dai G."/>
            <person name="Sun C."/>
            <person name="Schmutz J."/>
            <person name="Leebens-Mack J.H."/>
            <person name="Li F.W."/>
            <person name="Wang L."/>
        </authorList>
    </citation>
    <scope>NUCLEOTIDE SEQUENCE [LARGE SCALE GENOMIC DNA]</scope>
    <source>
        <strain evidence="2">cv. PW_Plant_1</strain>
    </source>
</reference>
<evidence type="ECO:0000313" key="1">
    <source>
        <dbReference type="EMBL" id="KAJ7524519.1"/>
    </source>
</evidence>
<protein>
    <submittedName>
        <fullName evidence="1">Uncharacterized protein</fullName>
    </submittedName>
</protein>